<sequence length="196" mass="22024">MIYKSEGVDKLPTKLQAYLVGKAPDEMETDLASRSQRLQSQVVNALSKFLYETTELKKWPWSKCDDTLAQAGYELKLLPGARSVEETFKMPSSNLNSAKLVAMKADLKDNLIQLVPLQRTAQRTTSLDLSQSDLSRNQIQQNQDTNSSDLPSIQSDTSNQTQNHLHDQIQNIFNRVNTNIVEPHGHIVDPLLFGTV</sequence>
<evidence type="ECO:0000313" key="2">
    <source>
        <dbReference type="EMBL" id="EGG10858.1"/>
    </source>
</evidence>
<reference evidence="3" key="1">
    <citation type="journal article" date="2011" name="Proc. Natl. Acad. Sci. U.S.A.">
        <title>Obligate biotrophy features unraveled by the genomic analysis of rust fungi.</title>
        <authorList>
            <person name="Duplessis S."/>
            <person name="Cuomo C.A."/>
            <person name="Lin Y.-C."/>
            <person name="Aerts A."/>
            <person name="Tisserant E."/>
            <person name="Veneault-Fourrey C."/>
            <person name="Joly D.L."/>
            <person name="Hacquard S."/>
            <person name="Amselem J."/>
            <person name="Cantarel B.L."/>
            <person name="Chiu R."/>
            <person name="Coutinho P.M."/>
            <person name="Feau N."/>
            <person name="Field M."/>
            <person name="Frey P."/>
            <person name="Gelhaye E."/>
            <person name="Goldberg J."/>
            <person name="Grabherr M.G."/>
            <person name="Kodira C.D."/>
            <person name="Kohler A."/>
            <person name="Kuees U."/>
            <person name="Lindquist E.A."/>
            <person name="Lucas S.M."/>
            <person name="Mago R."/>
            <person name="Mauceli E."/>
            <person name="Morin E."/>
            <person name="Murat C."/>
            <person name="Pangilinan J.L."/>
            <person name="Park R."/>
            <person name="Pearson M."/>
            <person name="Quesneville H."/>
            <person name="Rouhier N."/>
            <person name="Sakthikumar S."/>
            <person name="Salamov A.A."/>
            <person name="Schmutz J."/>
            <person name="Selles B."/>
            <person name="Shapiro H."/>
            <person name="Tanguay P."/>
            <person name="Tuskan G.A."/>
            <person name="Henrissat B."/>
            <person name="Van de Peer Y."/>
            <person name="Rouze P."/>
            <person name="Ellis J.G."/>
            <person name="Dodds P.N."/>
            <person name="Schein J.E."/>
            <person name="Zhong S."/>
            <person name="Hamelin R.C."/>
            <person name="Grigoriev I.V."/>
            <person name="Szabo L.J."/>
            <person name="Martin F."/>
        </authorList>
    </citation>
    <scope>NUCLEOTIDE SEQUENCE [LARGE SCALE GENOMIC DNA]</scope>
    <source>
        <strain evidence="3">98AG31 / pathotype 3-4-7</strain>
    </source>
</reference>
<evidence type="ECO:0000256" key="1">
    <source>
        <dbReference type="SAM" id="MobiDB-lite"/>
    </source>
</evidence>
<dbReference type="AlphaFoldDB" id="F4R8S6"/>
<dbReference type="GeneID" id="18931657"/>
<dbReference type="InParanoid" id="F4R8S6"/>
<dbReference type="Proteomes" id="UP000001072">
    <property type="component" value="Unassembled WGS sequence"/>
</dbReference>
<dbReference type="KEGG" id="mlr:MELLADRAFT_70859"/>
<dbReference type="EMBL" id="GL883093">
    <property type="protein sequence ID" value="EGG10858.1"/>
    <property type="molecule type" value="Genomic_DNA"/>
</dbReference>
<dbReference type="STRING" id="747676.F4R8S6"/>
<keyword evidence="3" id="KW-1185">Reference proteome</keyword>
<organism evidence="3">
    <name type="scientific">Melampsora larici-populina (strain 98AG31 / pathotype 3-4-7)</name>
    <name type="common">Poplar leaf rust fungus</name>
    <dbReference type="NCBI Taxonomy" id="747676"/>
    <lineage>
        <taxon>Eukaryota</taxon>
        <taxon>Fungi</taxon>
        <taxon>Dikarya</taxon>
        <taxon>Basidiomycota</taxon>
        <taxon>Pucciniomycotina</taxon>
        <taxon>Pucciniomycetes</taxon>
        <taxon>Pucciniales</taxon>
        <taxon>Melampsoraceae</taxon>
        <taxon>Melampsora</taxon>
    </lineage>
</organism>
<evidence type="ECO:0000313" key="3">
    <source>
        <dbReference type="Proteomes" id="UP000001072"/>
    </source>
</evidence>
<dbReference type="HOGENOM" id="CLU_1611147_0_0_1"/>
<proteinExistence type="predicted"/>
<name>F4R8S6_MELLP</name>
<feature type="compositionally biased region" description="Polar residues" evidence="1">
    <location>
        <begin position="136"/>
        <end position="163"/>
    </location>
</feature>
<dbReference type="RefSeq" id="XP_007405460.1">
    <property type="nucleotide sequence ID" value="XM_007405398.1"/>
</dbReference>
<feature type="compositionally biased region" description="Low complexity" evidence="1">
    <location>
        <begin position="126"/>
        <end position="135"/>
    </location>
</feature>
<gene>
    <name evidence="2" type="ORF">MELLADRAFT_70859</name>
</gene>
<accession>F4R8S6</accession>
<dbReference type="VEuPathDB" id="FungiDB:MELLADRAFT_70859"/>
<protein>
    <submittedName>
        <fullName evidence="2">Uncharacterized protein</fullName>
    </submittedName>
</protein>
<dbReference type="eggNOG" id="ENOG502SDWX">
    <property type="taxonomic scope" value="Eukaryota"/>
</dbReference>
<feature type="region of interest" description="Disordered" evidence="1">
    <location>
        <begin position="125"/>
        <end position="163"/>
    </location>
</feature>